<dbReference type="EMBL" id="JAUTXU010000073">
    <property type="protein sequence ID" value="KAK3711844.1"/>
    <property type="molecule type" value="Genomic_DNA"/>
</dbReference>
<reference evidence="1" key="1">
    <citation type="submission" date="2023-07" db="EMBL/GenBank/DDBJ databases">
        <title>Black Yeasts Isolated from many extreme environments.</title>
        <authorList>
            <person name="Coleine C."/>
            <person name="Stajich J.E."/>
            <person name="Selbmann L."/>
        </authorList>
    </citation>
    <scope>NUCLEOTIDE SEQUENCE</scope>
    <source>
        <strain evidence="1">CCFEE 5714</strain>
    </source>
</reference>
<gene>
    <name evidence="1" type="ORF">LTR37_009362</name>
</gene>
<keyword evidence="2" id="KW-1185">Reference proteome</keyword>
<protein>
    <submittedName>
        <fullName evidence="1">Uncharacterized protein</fullName>
    </submittedName>
</protein>
<accession>A0ACC3N7R8</accession>
<dbReference type="Proteomes" id="UP001281147">
    <property type="component" value="Unassembled WGS sequence"/>
</dbReference>
<sequence>MAASPAGSSLPQGQTTGRSSAPNANPFGALNPEVPAGVEEVSVDVQEFGHFVVDKAGEQSLRDDFLAAQGLKKIRKEALRTSVHALKEPGPHYEKTGCPSVTEEYREWDRPSGSEFSYNNRRLDEKAPCIVVLRDCFDANGIEFSFGEGLQGASVDKDPWVYLSWHMNSQHPAIRIHIKRVDEPEIVAHIHANAFARGEDARGTNSLPLFMYSGLDQDLRTFLPRWHPELTQYATGRNDLFETFFETWGHEGMPYRAFGPMPTGVQFTGIPFDELDQVMEGWANGDTAMPPWAVLVAALNGAHGKFSVFRHWPGDGNGAVTNFRTWFRDAMWLTVSHGTHWFYNLQCEGDDMDLYHRERELNLLDAPRWLGREWLARLDGDKIASVNPRPIKFNSFGFAKGDQVFAQPKDLAFEICLAIERNRAYQSRILESSFVSGVYNIDANFVTHPAVKNVYIVEMKAREGSLLNADRSLRPRVDTSIEISVRHEDGTRMLPGRICDDHFSSGADICAVVSGSDLSLMYDSWNPKGHKLMVSANLVDDPTPSDRHRGAIVDIQEAAEFALLPDARVRSSGVDIASLVLRTRPTIQNTGSLASEIQAAQRAIHNANVSRWGLNAEQANAANNALKSESGFTLIHGPPGCGKTWLLAMIGNTQVEVGKSLNARRQIVGCAPSNIATDNLMAKFLAGKNDASSMVIIRFKGAFLKPAPKKRDEDAMDVDNAAEDQDDDGDDDPVQDAIWNLVDQENPLGRREAHDSYGFHVQRQRWITACANSEGTHNEHQMAKAAREYLVLLPKVKARTGNKEERKESRLRKMELEDDLNAYFLGNVVDAIFTTNSAAAHPLLRRFAQPTVLLSDEAAVTSMPDCATPMAAFQLSLELIVMSGDHIQQKPVVPSKGANEYAAILEMSLFESIKEVGTLRNFEVALREQYRMHPELSEMVSSIWYNSIGGLKNSASVQQESPVWNTLKDMLERSLGPAFNGRRRVVFDVSGDALVAGVNDSGVPVPGKVQSVRPTGTSYENRAEAEYITDFIRKACSHQPPANGRKLEPTDFLVLSPYSAQCHLINTMLFTKGVNVKGCMVAVATTRAIQGSEGNIVILSMTRNLPDWPLNLGFITEGNGLNVAWSRPKHAMFSFGNYTAWIQRWVNGEQILLGGGKMRIFGKVLENIWEKGDLVANADLRSWLEQDSVPTMRTISHLITPKPAEAVEAGAVQVGAVEAEAVEAEAVEAGVEVEMDLGSLSSSNSANGSANNSDEEGKEADRIERRATTSNDQQRRATTSNDK</sequence>
<comment type="caution">
    <text evidence="1">The sequence shown here is derived from an EMBL/GenBank/DDBJ whole genome shotgun (WGS) entry which is preliminary data.</text>
</comment>
<evidence type="ECO:0000313" key="1">
    <source>
        <dbReference type="EMBL" id="KAK3711844.1"/>
    </source>
</evidence>
<proteinExistence type="predicted"/>
<evidence type="ECO:0000313" key="2">
    <source>
        <dbReference type="Proteomes" id="UP001281147"/>
    </source>
</evidence>
<organism evidence="1 2">
    <name type="scientific">Vermiconidia calcicola</name>
    <dbReference type="NCBI Taxonomy" id="1690605"/>
    <lineage>
        <taxon>Eukaryota</taxon>
        <taxon>Fungi</taxon>
        <taxon>Dikarya</taxon>
        <taxon>Ascomycota</taxon>
        <taxon>Pezizomycotina</taxon>
        <taxon>Dothideomycetes</taxon>
        <taxon>Dothideomycetidae</taxon>
        <taxon>Mycosphaerellales</taxon>
        <taxon>Extremaceae</taxon>
        <taxon>Vermiconidia</taxon>
    </lineage>
</organism>
<name>A0ACC3N7R8_9PEZI</name>